<dbReference type="EMBL" id="JAKMXF010000038">
    <property type="protein sequence ID" value="KAI6660208.1"/>
    <property type="molecule type" value="Genomic_DNA"/>
</dbReference>
<dbReference type="AlphaFoldDB" id="A0AAV7KFZ1"/>
<feature type="coiled-coil region" evidence="5">
    <location>
        <begin position="102"/>
        <end position="135"/>
    </location>
</feature>
<evidence type="ECO:0000256" key="5">
    <source>
        <dbReference type="SAM" id="Coils"/>
    </source>
</evidence>
<evidence type="ECO:0000256" key="2">
    <source>
        <dbReference type="ARBA" id="ARBA00022776"/>
    </source>
</evidence>
<dbReference type="PANTHER" id="PTHR18937:SF12">
    <property type="entry name" value="STRUCTURAL MAINTENANCE OF CHROMOSOMES PROTEIN"/>
    <property type="match status" value="1"/>
</dbReference>
<organism evidence="6 7">
    <name type="scientific">Oopsacas minuta</name>
    <dbReference type="NCBI Taxonomy" id="111878"/>
    <lineage>
        <taxon>Eukaryota</taxon>
        <taxon>Metazoa</taxon>
        <taxon>Porifera</taxon>
        <taxon>Hexactinellida</taxon>
        <taxon>Hexasterophora</taxon>
        <taxon>Lyssacinosida</taxon>
        <taxon>Leucopsacidae</taxon>
        <taxon>Oopsacas</taxon>
    </lineage>
</organism>
<proteinExistence type="predicted"/>
<dbReference type="InterPro" id="IPR027417">
    <property type="entry name" value="P-loop_NTPase"/>
</dbReference>
<evidence type="ECO:0000256" key="3">
    <source>
        <dbReference type="ARBA" id="ARBA00023242"/>
    </source>
</evidence>
<dbReference type="PANTHER" id="PTHR18937">
    <property type="entry name" value="STRUCTURAL MAINTENANCE OF CHROMOSOMES SMC FAMILY MEMBER"/>
    <property type="match status" value="1"/>
</dbReference>
<evidence type="ECO:0000256" key="4">
    <source>
        <dbReference type="ARBA" id="ARBA00023306"/>
    </source>
</evidence>
<reference evidence="6 7" key="1">
    <citation type="journal article" date="2023" name="BMC Biol.">
        <title>The compact genome of the sponge Oopsacas minuta (Hexactinellida) is lacking key metazoan core genes.</title>
        <authorList>
            <person name="Santini S."/>
            <person name="Schenkelaars Q."/>
            <person name="Jourda C."/>
            <person name="Duchesne M."/>
            <person name="Belahbib H."/>
            <person name="Rocher C."/>
            <person name="Selva M."/>
            <person name="Riesgo A."/>
            <person name="Vervoort M."/>
            <person name="Leys S.P."/>
            <person name="Kodjabachian L."/>
            <person name="Le Bivic A."/>
            <person name="Borchiellini C."/>
            <person name="Claverie J.M."/>
            <person name="Renard E."/>
        </authorList>
    </citation>
    <scope>NUCLEOTIDE SEQUENCE [LARGE SCALE GENOMIC DNA]</scope>
    <source>
        <strain evidence="6">SPO-2</strain>
    </source>
</reference>
<gene>
    <name evidence="6" type="ORF">LOD99_10486</name>
</gene>
<feature type="coiled-coil region" evidence="5">
    <location>
        <begin position="239"/>
        <end position="273"/>
    </location>
</feature>
<name>A0AAV7KFZ1_9METZ</name>
<dbReference type="Proteomes" id="UP001165289">
    <property type="component" value="Unassembled WGS sequence"/>
</dbReference>
<keyword evidence="2" id="KW-0498">Mitosis</keyword>
<accession>A0AAV7KFZ1</accession>
<dbReference type="Gene3D" id="3.40.50.300">
    <property type="entry name" value="P-loop containing nucleotide triphosphate hydrolases"/>
    <property type="match status" value="1"/>
</dbReference>
<evidence type="ECO:0000313" key="7">
    <source>
        <dbReference type="Proteomes" id="UP001165289"/>
    </source>
</evidence>
<dbReference type="GO" id="GO:0005634">
    <property type="term" value="C:nucleus"/>
    <property type="evidence" value="ECO:0007669"/>
    <property type="project" value="TreeGrafter"/>
</dbReference>
<keyword evidence="3" id="KW-0539">Nucleus</keyword>
<evidence type="ECO:0000256" key="1">
    <source>
        <dbReference type="ARBA" id="ARBA00022618"/>
    </source>
</evidence>
<sequence>MLNNFPIICRIIGSGSEYRINGEVVSHTDYNKKLESIGIYVKAKNFLVFQGAIEAIAMKTPKERTQLFEEISRSGELAHDYEEKRLSMLKTQEETTSTYHKKKAILTEKKDAKAEKDEAEKYQKLNNELVKIQTQEKLFLLYHAETSIDNSINQLSIKRTELNELAFQRGNTEQSLKDRKQKGARLAREMATIDKIIKDKETEVTRSQPNYIKAREKTVHVQKKVEQTKKQYEKALLVHNRRQSEIESLEKELEEVRLMMSDYEIEATQETQEYSLQLQQEQVIINSIIICRT</sequence>
<keyword evidence="4" id="KW-0131">Cell cycle</keyword>
<dbReference type="GO" id="GO:0003677">
    <property type="term" value="F:DNA binding"/>
    <property type="evidence" value="ECO:0007669"/>
    <property type="project" value="TreeGrafter"/>
</dbReference>
<comment type="caution">
    <text evidence="6">The sequence shown here is derived from an EMBL/GenBank/DDBJ whole genome shotgun (WGS) entry which is preliminary data.</text>
</comment>
<keyword evidence="7" id="KW-1185">Reference proteome</keyword>
<dbReference type="GO" id="GO:0008278">
    <property type="term" value="C:cohesin complex"/>
    <property type="evidence" value="ECO:0007669"/>
    <property type="project" value="TreeGrafter"/>
</dbReference>
<evidence type="ECO:0000313" key="6">
    <source>
        <dbReference type="EMBL" id="KAI6660208.1"/>
    </source>
</evidence>
<dbReference type="GO" id="GO:0007062">
    <property type="term" value="P:sister chromatid cohesion"/>
    <property type="evidence" value="ECO:0007669"/>
    <property type="project" value="TreeGrafter"/>
</dbReference>
<keyword evidence="1" id="KW-0132">Cell division</keyword>
<dbReference type="GO" id="GO:0051301">
    <property type="term" value="P:cell division"/>
    <property type="evidence" value="ECO:0007669"/>
    <property type="project" value="UniProtKB-KW"/>
</dbReference>
<dbReference type="SUPFAM" id="SSF52540">
    <property type="entry name" value="P-loop containing nucleoside triphosphate hydrolases"/>
    <property type="match status" value="1"/>
</dbReference>
<keyword evidence="5" id="KW-0175">Coiled coil</keyword>
<protein>
    <submittedName>
        <fullName evidence="6">Structural maintenance of chromosomes protein 1A-like</fullName>
    </submittedName>
</protein>